<gene>
    <name evidence="11" type="ORF">M569_15139</name>
</gene>
<keyword evidence="6" id="KW-1015">Disulfide bond</keyword>
<feature type="compositionally biased region" description="Polar residues" evidence="9">
    <location>
        <begin position="181"/>
        <end position="191"/>
    </location>
</feature>
<dbReference type="FunFam" id="1.20.58.1040:FF:000001">
    <property type="entry name" value="Glucan endo-1,3-beta-glucosidase 4"/>
    <property type="match status" value="1"/>
</dbReference>
<evidence type="ECO:0000256" key="4">
    <source>
        <dbReference type="ARBA" id="ARBA00022729"/>
    </source>
</evidence>
<dbReference type="InterPro" id="IPR012946">
    <property type="entry name" value="X8"/>
</dbReference>
<protein>
    <recommendedName>
        <fullName evidence="10">X8 domain-containing protein</fullName>
    </recommendedName>
</protein>
<feature type="domain" description="X8" evidence="10">
    <location>
        <begin position="37"/>
        <end position="121"/>
    </location>
</feature>
<feature type="region of interest" description="Disordered" evidence="9">
    <location>
        <begin position="164"/>
        <end position="191"/>
    </location>
</feature>
<keyword evidence="3" id="KW-0336">GPI-anchor</keyword>
<keyword evidence="5" id="KW-0472">Membrane</keyword>
<dbReference type="OrthoDB" id="421038at2759"/>
<dbReference type="Gene3D" id="1.20.58.1040">
    <property type="match status" value="1"/>
</dbReference>
<proteinExistence type="predicted"/>
<dbReference type="GO" id="GO:0005886">
    <property type="term" value="C:plasma membrane"/>
    <property type="evidence" value="ECO:0007669"/>
    <property type="project" value="UniProtKB-SubCell"/>
</dbReference>
<evidence type="ECO:0000256" key="8">
    <source>
        <dbReference type="ARBA" id="ARBA00023288"/>
    </source>
</evidence>
<evidence type="ECO:0000256" key="3">
    <source>
        <dbReference type="ARBA" id="ARBA00022622"/>
    </source>
</evidence>
<keyword evidence="2" id="KW-1003">Cell membrane</keyword>
<dbReference type="PANTHER" id="PTHR31044">
    <property type="entry name" value="BETA-1,3 GLUCANASE"/>
    <property type="match status" value="1"/>
</dbReference>
<evidence type="ECO:0000256" key="1">
    <source>
        <dbReference type="ARBA" id="ARBA00004609"/>
    </source>
</evidence>
<evidence type="ECO:0000313" key="12">
    <source>
        <dbReference type="Proteomes" id="UP000015453"/>
    </source>
</evidence>
<name>S8C5E7_9LAMI</name>
<evidence type="ECO:0000256" key="2">
    <source>
        <dbReference type="ARBA" id="ARBA00022475"/>
    </source>
</evidence>
<dbReference type="Pfam" id="PF07983">
    <property type="entry name" value="X8"/>
    <property type="match status" value="1"/>
</dbReference>
<reference evidence="11 12" key="1">
    <citation type="journal article" date="2013" name="BMC Genomics">
        <title>The miniature genome of a carnivorous plant Genlisea aurea contains a low number of genes and short non-coding sequences.</title>
        <authorList>
            <person name="Leushkin E.V."/>
            <person name="Sutormin R.A."/>
            <person name="Nabieva E.R."/>
            <person name="Penin A.A."/>
            <person name="Kondrashov A.S."/>
            <person name="Logacheva M.D."/>
        </authorList>
    </citation>
    <scope>NUCLEOTIDE SEQUENCE [LARGE SCALE GENOMIC DNA]</scope>
</reference>
<keyword evidence="4" id="KW-0732">Signal</keyword>
<keyword evidence="12" id="KW-1185">Reference proteome</keyword>
<evidence type="ECO:0000256" key="6">
    <source>
        <dbReference type="ARBA" id="ARBA00023157"/>
    </source>
</evidence>
<dbReference type="InterPro" id="IPR044788">
    <property type="entry name" value="X8_dom_prot"/>
</dbReference>
<evidence type="ECO:0000256" key="5">
    <source>
        <dbReference type="ARBA" id="ARBA00023136"/>
    </source>
</evidence>
<evidence type="ECO:0000313" key="11">
    <source>
        <dbReference type="EMBL" id="EPS59666.1"/>
    </source>
</evidence>
<keyword evidence="8" id="KW-0449">Lipoprotein</keyword>
<dbReference type="GO" id="GO:0098552">
    <property type="term" value="C:side of membrane"/>
    <property type="evidence" value="ECO:0007669"/>
    <property type="project" value="UniProtKB-KW"/>
</dbReference>
<evidence type="ECO:0000256" key="7">
    <source>
        <dbReference type="ARBA" id="ARBA00023180"/>
    </source>
</evidence>
<evidence type="ECO:0000259" key="10">
    <source>
        <dbReference type="SMART" id="SM00768"/>
    </source>
</evidence>
<dbReference type="GO" id="GO:0009506">
    <property type="term" value="C:plasmodesma"/>
    <property type="evidence" value="ECO:0007669"/>
    <property type="project" value="UniProtKB-ARBA"/>
</dbReference>
<comment type="subcellular location">
    <subcellularLocation>
        <location evidence="1">Cell membrane</location>
        <topology evidence="1">Lipid-anchor</topology>
        <topology evidence="1">GPI-anchor</topology>
    </subcellularLocation>
</comment>
<comment type="caution">
    <text evidence="11">The sequence shown here is derived from an EMBL/GenBank/DDBJ whole genome shotgun (WGS) entry which is preliminary data.</text>
</comment>
<organism evidence="11 12">
    <name type="scientific">Genlisea aurea</name>
    <dbReference type="NCBI Taxonomy" id="192259"/>
    <lineage>
        <taxon>Eukaryota</taxon>
        <taxon>Viridiplantae</taxon>
        <taxon>Streptophyta</taxon>
        <taxon>Embryophyta</taxon>
        <taxon>Tracheophyta</taxon>
        <taxon>Spermatophyta</taxon>
        <taxon>Magnoliopsida</taxon>
        <taxon>eudicotyledons</taxon>
        <taxon>Gunneridae</taxon>
        <taxon>Pentapetalae</taxon>
        <taxon>asterids</taxon>
        <taxon>lamiids</taxon>
        <taxon>Lamiales</taxon>
        <taxon>Lentibulariaceae</taxon>
        <taxon>Genlisea</taxon>
    </lineage>
</organism>
<dbReference type="AlphaFoldDB" id="S8C5E7"/>
<dbReference type="EMBL" id="AUSU01008176">
    <property type="protein sequence ID" value="EPS59666.1"/>
    <property type="molecule type" value="Genomic_DNA"/>
</dbReference>
<sequence length="191" mass="18951">VFNPVTTPAGGTAAPVVPAVVTVPSANIPLTTPGNGAWCVAKSGAAEAALQSALDYACGIGGADCSSIQPGAACFYPDDLQAHASVAFNGYYQRNPVLTSCDFGGTAVVTTVNPSFGSCVFLTSTAPTPVVPTPIPIPIPVNNPVPTPAAQTYSPPAAFNVGNQPPFLDPAGVPGYGGSPPITNNSLPVSS</sequence>
<dbReference type="Proteomes" id="UP000015453">
    <property type="component" value="Unassembled WGS sequence"/>
</dbReference>
<dbReference type="PANTHER" id="PTHR31044:SF120">
    <property type="entry name" value="CARBOHYDRATE-BINDING X8 DOMAIN SUPERFAMILY PROTEIN"/>
    <property type="match status" value="1"/>
</dbReference>
<keyword evidence="7" id="KW-0325">Glycoprotein</keyword>
<evidence type="ECO:0000256" key="9">
    <source>
        <dbReference type="SAM" id="MobiDB-lite"/>
    </source>
</evidence>
<dbReference type="SMART" id="SM00768">
    <property type="entry name" value="X8"/>
    <property type="match status" value="1"/>
</dbReference>
<accession>S8C5E7</accession>
<feature type="non-terminal residue" evidence="11">
    <location>
        <position position="1"/>
    </location>
</feature>
<feature type="non-terminal residue" evidence="11">
    <location>
        <position position="191"/>
    </location>
</feature>